<evidence type="ECO:0000256" key="8">
    <source>
        <dbReference type="ARBA" id="ARBA00024647"/>
    </source>
</evidence>
<evidence type="ECO:0000256" key="3">
    <source>
        <dbReference type="ARBA" id="ARBA00022741"/>
    </source>
</evidence>
<reference evidence="12 13" key="1">
    <citation type="submission" date="2017-12" db="EMBL/GenBank/DDBJ databases">
        <title>Anaerobic carbon monoxide metabolism by Pleomorphomonas carboxyditropha sp. nov., a new mesophilic hydrogenogenic carboxidotroph.</title>
        <authorList>
            <person name="Esquivel-Elizondo S."/>
            <person name="Krajmalnik-Brown R."/>
        </authorList>
    </citation>
    <scope>NUCLEOTIDE SEQUENCE [LARGE SCALE GENOMIC DNA]</scope>
    <source>
        <strain evidence="12 13">R5-392</strain>
    </source>
</reference>
<dbReference type="Pfam" id="PF00488">
    <property type="entry name" value="MutS_V"/>
    <property type="match status" value="1"/>
</dbReference>
<comment type="similarity">
    <text evidence="1 9 10">Belongs to the DNA mismatch repair MutS family.</text>
</comment>
<dbReference type="Proteomes" id="UP000233491">
    <property type="component" value="Unassembled WGS sequence"/>
</dbReference>
<evidence type="ECO:0000256" key="2">
    <source>
        <dbReference type="ARBA" id="ARBA00021982"/>
    </source>
</evidence>
<proteinExistence type="inferred from homology"/>
<dbReference type="InterPro" id="IPR036187">
    <property type="entry name" value="DNA_mismatch_repair_MutS_sf"/>
</dbReference>
<dbReference type="OrthoDB" id="9802448at2"/>
<dbReference type="SMART" id="SM00534">
    <property type="entry name" value="MUTSac"/>
    <property type="match status" value="1"/>
</dbReference>
<gene>
    <name evidence="9" type="primary">mutS</name>
    <name evidence="12" type="ORF">CXZ10_08925</name>
</gene>
<dbReference type="GO" id="GO:0005829">
    <property type="term" value="C:cytosol"/>
    <property type="evidence" value="ECO:0007669"/>
    <property type="project" value="TreeGrafter"/>
</dbReference>
<organism evidence="12 13">
    <name type="scientific">Pleomorphomonas diazotrophica</name>
    <dbReference type="NCBI Taxonomy" id="1166257"/>
    <lineage>
        <taxon>Bacteria</taxon>
        <taxon>Pseudomonadati</taxon>
        <taxon>Pseudomonadota</taxon>
        <taxon>Alphaproteobacteria</taxon>
        <taxon>Hyphomicrobiales</taxon>
        <taxon>Pleomorphomonadaceae</taxon>
        <taxon>Pleomorphomonas</taxon>
    </lineage>
</organism>
<dbReference type="InterPro" id="IPR016151">
    <property type="entry name" value="DNA_mismatch_repair_MutS_N"/>
</dbReference>
<evidence type="ECO:0000256" key="6">
    <source>
        <dbReference type="ARBA" id="ARBA00023125"/>
    </source>
</evidence>
<dbReference type="FunFam" id="3.40.50.300:FF:001579">
    <property type="entry name" value="DNA mismatch repair protein MutS"/>
    <property type="match status" value="1"/>
</dbReference>
<keyword evidence="6 9" id="KW-0238">DNA-binding</keyword>
<name>A0A1I4T906_9HYPH</name>
<keyword evidence="4 9" id="KW-0227">DNA damage</keyword>
<dbReference type="InterPro" id="IPR007695">
    <property type="entry name" value="DNA_mismatch_repair_MutS-lik_N"/>
</dbReference>
<dbReference type="FunFam" id="3.40.1170.10:FF:000001">
    <property type="entry name" value="DNA mismatch repair protein MutS"/>
    <property type="match status" value="1"/>
</dbReference>
<feature type="domain" description="DNA mismatch repair proteins mutS family" evidence="11">
    <location>
        <begin position="724"/>
        <end position="740"/>
    </location>
</feature>
<dbReference type="NCBIfam" id="TIGR01070">
    <property type="entry name" value="mutS1"/>
    <property type="match status" value="1"/>
</dbReference>
<evidence type="ECO:0000256" key="7">
    <source>
        <dbReference type="ARBA" id="ARBA00023204"/>
    </source>
</evidence>
<dbReference type="InterPro" id="IPR007860">
    <property type="entry name" value="DNA_mmatch_repair_MutS_con_dom"/>
</dbReference>
<dbReference type="GO" id="GO:0030983">
    <property type="term" value="F:mismatched DNA binding"/>
    <property type="evidence" value="ECO:0007669"/>
    <property type="project" value="InterPro"/>
</dbReference>
<dbReference type="Pfam" id="PF05192">
    <property type="entry name" value="MutS_III"/>
    <property type="match status" value="1"/>
</dbReference>
<evidence type="ECO:0000313" key="13">
    <source>
        <dbReference type="Proteomes" id="UP000233491"/>
    </source>
</evidence>
<dbReference type="GO" id="GO:0006298">
    <property type="term" value="P:mismatch repair"/>
    <property type="evidence" value="ECO:0007669"/>
    <property type="project" value="UniProtKB-UniRule"/>
</dbReference>
<evidence type="ECO:0000256" key="10">
    <source>
        <dbReference type="RuleBase" id="RU003756"/>
    </source>
</evidence>
<dbReference type="InterPro" id="IPR027417">
    <property type="entry name" value="P-loop_NTPase"/>
</dbReference>
<keyword evidence="5 9" id="KW-0067">ATP-binding</keyword>
<dbReference type="Pfam" id="PF05190">
    <property type="entry name" value="MutS_IV"/>
    <property type="match status" value="1"/>
</dbReference>
<dbReference type="InterPro" id="IPR000432">
    <property type="entry name" value="DNA_mismatch_repair_MutS_C"/>
</dbReference>
<dbReference type="SUPFAM" id="SSF52540">
    <property type="entry name" value="P-loop containing nucleoside triphosphate hydrolases"/>
    <property type="match status" value="1"/>
</dbReference>
<dbReference type="InterPro" id="IPR036678">
    <property type="entry name" value="MutS_con_dom_sf"/>
</dbReference>
<dbReference type="SUPFAM" id="SSF55271">
    <property type="entry name" value="DNA repair protein MutS, domain I"/>
    <property type="match status" value="1"/>
</dbReference>
<dbReference type="RefSeq" id="WP_101288798.1">
    <property type="nucleotide sequence ID" value="NZ_FOUQ01000005.1"/>
</dbReference>
<dbReference type="InterPro" id="IPR007861">
    <property type="entry name" value="DNA_mismatch_repair_MutS_clamp"/>
</dbReference>
<dbReference type="PANTHER" id="PTHR11361">
    <property type="entry name" value="DNA MISMATCH REPAIR PROTEIN MUTS FAMILY MEMBER"/>
    <property type="match status" value="1"/>
</dbReference>
<evidence type="ECO:0000313" key="12">
    <source>
        <dbReference type="EMBL" id="PKR89489.1"/>
    </source>
</evidence>
<dbReference type="InterPro" id="IPR017261">
    <property type="entry name" value="DNA_mismatch_repair_MutS/MSH"/>
</dbReference>
<protein>
    <recommendedName>
        <fullName evidence="2 9">DNA mismatch repair protein MutS</fullName>
    </recommendedName>
</protein>
<dbReference type="Gene3D" id="6.10.140.430">
    <property type="match status" value="1"/>
</dbReference>
<evidence type="ECO:0000256" key="5">
    <source>
        <dbReference type="ARBA" id="ARBA00022840"/>
    </source>
</evidence>
<dbReference type="Gene3D" id="3.40.1170.10">
    <property type="entry name" value="DNA repair protein MutS, domain I"/>
    <property type="match status" value="1"/>
</dbReference>
<dbReference type="Gene3D" id="1.10.1420.10">
    <property type="match status" value="2"/>
</dbReference>
<dbReference type="InterPro" id="IPR007696">
    <property type="entry name" value="DNA_mismatch_repair_MutS_core"/>
</dbReference>
<dbReference type="Pfam" id="PF01624">
    <property type="entry name" value="MutS_I"/>
    <property type="match status" value="1"/>
</dbReference>
<accession>A0A1I4T906</accession>
<comment type="caution">
    <text evidence="12">The sequence shown here is derived from an EMBL/GenBank/DDBJ whole genome shotgun (WGS) entry which is preliminary data.</text>
</comment>
<comment type="function">
    <text evidence="8 9">This protein is involved in the repair of mismatches in DNA. It is possible that it carries out the mismatch recognition step. This protein has a weak ATPase activity.</text>
</comment>
<dbReference type="GO" id="GO:0003684">
    <property type="term" value="F:damaged DNA binding"/>
    <property type="evidence" value="ECO:0007669"/>
    <property type="project" value="UniProtKB-UniRule"/>
</dbReference>
<dbReference type="Pfam" id="PF05188">
    <property type="entry name" value="MutS_II"/>
    <property type="match status" value="1"/>
</dbReference>
<keyword evidence="3 9" id="KW-0547">Nucleotide-binding</keyword>
<sequence length="909" mass="97253">MTDVQALPDDRTADVATPAMAQFIEIKAANPDCLLFYRMGDFYEMFFEDAEVASRALGITLTKRGKYRGEDIPLCGVPVHAADDYLQRLIALGHRVAVCEQMEDPAEAKKRGSKSVVRRDVVRLVTPGTLTEDNLLDARRSNYLAAVARQKGAESAADCFAVAWADMSTGAFRLAETGAAALPALLARIEPRELLAADGLFDDDELRRTFKAASPAVVPLPRAFFDAATAEHRLADFFSVASLDAFGSFTRLELTAAAAIVAYVDKTQVGNRPPLDPPARESLGGALAIDAASRANLELSRTLSGERRGSLLHAIDRTVSGAGARLLADRLAAPLADPDAIRDRLDAVDFFLAETTLRARLRRDLAGAPDMARALTRVSLDRGGPRDLAAIAGGLKAAAQLAADLRDAGGAGFEIDRIAQGLEAAPAELADRLIAALDDELPLLKRDGGFVRLGFRSDLDESRALRDQSRQVIAALQQTYAETTGIKSLKVKHNGVLGYFIEVAPNYAQAMTSEPLNRLFIHRQTLAGAMRFSTTELSELEGRIASAAERALAIELSVFAELARTAMEAGGAIKRAADMLAALDVATALAELAAAEGYVRPRVDDSLTFRVDGGRHPVVEQMLREEGGSFVANGCDVGGEAAGKLWLVTGPNMAGKSTFLRQNALIAVLAQIGSFVPARSAHIGVVDRLFSRVGAADDLARGRSTFMVEMIETAAILNQAGPRSFVILDEIGRGTATYDGLSIAWATIEHLHEANRCRTLFATHYHELTALSERLPRVVNATVKVKEWRGDVVFLHEIVPGSADRSYGIQVAKLAGLPRPVIERARAVLSELEKSGGNNAASMLDDLPLFSLARQPAAVALVETAPDPAEAELLAAIDALAPDELSPREALEAVYRLKALRAGIGRANG</sequence>
<dbReference type="SMART" id="SM00533">
    <property type="entry name" value="MUTSd"/>
    <property type="match status" value="1"/>
</dbReference>
<dbReference type="HAMAP" id="MF_00096">
    <property type="entry name" value="MutS"/>
    <property type="match status" value="1"/>
</dbReference>
<evidence type="ECO:0000259" key="11">
    <source>
        <dbReference type="PROSITE" id="PS00486"/>
    </source>
</evidence>
<dbReference type="GO" id="GO:0140664">
    <property type="term" value="F:ATP-dependent DNA damage sensor activity"/>
    <property type="evidence" value="ECO:0007669"/>
    <property type="project" value="InterPro"/>
</dbReference>
<dbReference type="GO" id="GO:0005524">
    <property type="term" value="F:ATP binding"/>
    <property type="evidence" value="ECO:0007669"/>
    <property type="project" value="UniProtKB-UniRule"/>
</dbReference>
<evidence type="ECO:0000256" key="1">
    <source>
        <dbReference type="ARBA" id="ARBA00006271"/>
    </source>
</evidence>
<dbReference type="SUPFAM" id="SSF53150">
    <property type="entry name" value="DNA repair protein MutS, domain II"/>
    <property type="match status" value="1"/>
</dbReference>
<dbReference type="CDD" id="cd03284">
    <property type="entry name" value="ABC_MutS1"/>
    <property type="match status" value="1"/>
</dbReference>
<keyword evidence="7 9" id="KW-0234">DNA repair</keyword>
<dbReference type="AlphaFoldDB" id="A0A1I4T906"/>
<evidence type="ECO:0000256" key="9">
    <source>
        <dbReference type="HAMAP-Rule" id="MF_00096"/>
    </source>
</evidence>
<dbReference type="PANTHER" id="PTHR11361:SF34">
    <property type="entry name" value="DNA MISMATCH REPAIR PROTEIN MSH1, MITOCHONDRIAL"/>
    <property type="match status" value="1"/>
</dbReference>
<evidence type="ECO:0000256" key="4">
    <source>
        <dbReference type="ARBA" id="ARBA00022763"/>
    </source>
</evidence>
<dbReference type="NCBIfam" id="NF003810">
    <property type="entry name" value="PRK05399.1"/>
    <property type="match status" value="1"/>
</dbReference>
<dbReference type="InterPro" id="IPR005748">
    <property type="entry name" value="DNA_mismatch_repair_MutS"/>
</dbReference>
<dbReference type="Gene3D" id="3.40.50.300">
    <property type="entry name" value="P-loop containing nucleotide triphosphate hydrolases"/>
    <property type="match status" value="1"/>
</dbReference>
<dbReference type="PROSITE" id="PS00486">
    <property type="entry name" value="DNA_MISMATCH_REPAIR_2"/>
    <property type="match status" value="1"/>
</dbReference>
<dbReference type="Gene3D" id="3.30.420.110">
    <property type="entry name" value="MutS, connector domain"/>
    <property type="match status" value="1"/>
</dbReference>
<dbReference type="PIRSF" id="PIRSF037677">
    <property type="entry name" value="DNA_mis_repair_Msh6"/>
    <property type="match status" value="1"/>
</dbReference>
<feature type="binding site" evidence="9">
    <location>
        <begin position="650"/>
        <end position="657"/>
    </location>
    <ligand>
        <name>ATP</name>
        <dbReference type="ChEBI" id="CHEBI:30616"/>
    </ligand>
</feature>
<dbReference type="EMBL" id="PJNW01000005">
    <property type="protein sequence ID" value="PKR89489.1"/>
    <property type="molecule type" value="Genomic_DNA"/>
</dbReference>
<dbReference type="SUPFAM" id="SSF48334">
    <property type="entry name" value="DNA repair protein MutS, domain III"/>
    <property type="match status" value="1"/>
</dbReference>
<dbReference type="InterPro" id="IPR045076">
    <property type="entry name" value="MutS"/>
</dbReference>
<keyword evidence="13" id="KW-1185">Reference proteome</keyword>